<feature type="transmembrane region" description="Helical" evidence="1">
    <location>
        <begin position="120"/>
        <end position="144"/>
    </location>
</feature>
<feature type="transmembrane region" description="Helical" evidence="1">
    <location>
        <begin position="181"/>
        <end position="203"/>
    </location>
</feature>
<sequence length="209" mass="21688">MSDTDFIAKLAGEAGQGRGSARFGRPLLLSTLAAFVLAIAIILAVFAGTFDAGSVLRSYSFHFKEATMLLLAAGAFWLLRQQGIPGTSHKAAWAILPGPLLLACLAITDSSGYPLLGRDSVSVPICYFAILGASVPALAILLYVTRKGVVTRPWRAGAAAGLLAGALGAAAYAIACKNDGARFVILWYGAAVGTLTCAGAVIGQRFLRW</sequence>
<keyword evidence="3" id="KW-1185">Reference proteome</keyword>
<accession>A0A963YSK3</accession>
<reference evidence="2" key="2">
    <citation type="submission" date="2021-01" db="EMBL/GenBank/DDBJ databases">
        <authorList>
            <person name="Mieszkin S."/>
            <person name="Pouder E."/>
            <person name="Alain K."/>
        </authorList>
    </citation>
    <scope>NUCLEOTIDE SEQUENCE</scope>
    <source>
        <strain evidence="2">HW T2.11</strain>
    </source>
</reference>
<dbReference type="EMBL" id="JAESVB010000005">
    <property type="protein sequence ID" value="MCB8876175.1"/>
    <property type="molecule type" value="Genomic_DNA"/>
</dbReference>
<reference evidence="2" key="1">
    <citation type="journal article" date="2021" name="Microorganisms">
        <title>Acidisoma silvae sp. nov. and Acidisomacellulosilytica sp. nov., Two Acidophilic Bacteria Isolated from Decaying Wood, Hydrolyzing Cellulose and Producing Poly-3-hydroxybutyrate.</title>
        <authorList>
            <person name="Mieszkin S."/>
            <person name="Pouder E."/>
            <person name="Uroz S."/>
            <person name="Simon-Colin C."/>
            <person name="Alain K."/>
        </authorList>
    </citation>
    <scope>NUCLEOTIDE SEQUENCE</scope>
    <source>
        <strain evidence="2">HW T2.11</strain>
    </source>
</reference>
<name>A0A963YSK3_9PROT</name>
<evidence type="ECO:0000313" key="3">
    <source>
        <dbReference type="Proteomes" id="UP000708298"/>
    </source>
</evidence>
<comment type="caution">
    <text evidence="2">The sequence shown here is derived from an EMBL/GenBank/DDBJ whole genome shotgun (WGS) entry which is preliminary data.</text>
</comment>
<evidence type="ECO:0000256" key="1">
    <source>
        <dbReference type="SAM" id="Phobius"/>
    </source>
</evidence>
<feature type="transmembrane region" description="Helical" evidence="1">
    <location>
        <begin position="59"/>
        <end position="79"/>
    </location>
</feature>
<keyword evidence="1" id="KW-0812">Transmembrane</keyword>
<dbReference type="InterPro" id="IPR009495">
    <property type="entry name" value="NrsF"/>
</dbReference>
<keyword evidence="1" id="KW-1133">Transmembrane helix</keyword>
<dbReference type="AlphaFoldDB" id="A0A963YSK3"/>
<evidence type="ECO:0000313" key="2">
    <source>
        <dbReference type="EMBL" id="MCB8876175.1"/>
    </source>
</evidence>
<feature type="transmembrane region" description="Helical" evidence="1">
    <location>
        <begin position="156"/>
        <end position="175"/>
    </location>
</feature>
<dbReference type="Pfam" id="PF06532">
    <property type="entry name" value="NrsF"/>
    <property type="match status" value="1"/>
</dbReference>
<gene>
    <name evidence="2" type="ORF">ASILVAE211_13365</name>
</gene>
<keyword evidence="1" id="KW-0472">Membrane</keyword>
<feature type="transmembrane region" description="Helical" evidence="1">
    <location>
        <begin position="91"/>
        <end position="108"/>
    </location>
</feature>
<feature type="transmembrane region" description="Helical" evidence="1">
    <location>
        <begin position="27"/>
        <end position="47"/>
    </location>
</feature>
<organism evidence="2 3">
    <name type="scientific">Acidisoma silvae</name>
    <dbReference type="NCBI Taxonomy" id="2802396"/>
    <lineage>
        <taxon>Bacteria</taxon>
        <taxon>Pseudomonadati</taxon>
        <taxon>Pseudomonadota</taxon>
        <taxon>Alphaproteobacteria</taxon>
        <taxon>Acetobacterales</taxon>
        <taxon>Acidocellaceae</taxon>
        <taxon>Acidisoma</taxon>
    </lineage>
</organism>
<dbReference type="RefSeq" id="WP_227321832.1">
    <property type="nucleotide sequence ID" value="NZ_JAESVB010000005.1"/>
</dbReference>
<proteinExistence type="predicted"/>
<protein>
    <submittedName>
        <fullName evidence="2">DUF1109 family protein</fullName>
    </submittedName>
</protein>
<dbReference type="Proteomes" id="UP000708298">
    <property type="component" value="Unassembled WGS sequence"/>
</dbReference>